<dbReference type="Proteomes" id="UP000556026">
    <property type="component" value="Unassembled WGS sequence"/>
</dbReference>
<organism evidence="2 3">
    <name type="scientific">Geomonas silvestris</name>
    <dbReference type="NCBI Taxonomy" id="2740184"/>
    <lineage>
        <taxon>Bacteria</taxon>
        <taxon>Pseudomonadati</taxon>
        <taxon>Thermodesulfobacteriota</taxon>
        <taxon>Desulfuromonadia</taxon>
        <taxon>Geobacterales</taxon>
        <taxon>Geobacteraceae</taxon>
        <taxon>Geomonas</taxon>
    </lineage>
</organism>
<feature type="signal peptide" evidence="1">
    <location>
        <begin position="1"/>
        <end position="40"/>
    </location>
</feature>
<proteinExistence type="predicted"/>
<evidence type="ECO:0000313" key="2">
    <source>
        <dbReference type="EMBL" id="GFO60519.1"/>
    </source>
</evidence>
<feature type="chain" id="PRO_5027602690" description="Lipoprotein" evidence="1">
    <location>
        <begin position="41"/>
        <end position="107"/>
    </location>
</feature>
<comment type="caution">
    <text evidence="2">The sequence shown here is derived from an EMBL/GenBank/DDBJ whole genome shotgun (WGS) entry which is preliminary data.</text>
</comment>
<dbReference type="RefSeq" id="WP_183355341.1">
    <property type="nucleotide sequence ID" value="NZ_BLXX01000009.1"/>
</dbReference>
<name>A0A6V8MLK8_9BACT</name>
<keyword evidence="1" id="KW-0732">Signal</keyword>
<protein>
    <recommendedName>
        <fullName evidence="4">Lipoprotein</fullName>
    </recommendedName>
</protein>
<accession>A0A6V8MLK8</accession>
<evidence type="ECO:0000256" key="1">
    <source>
        <dbReference type="SAM" id="SignalP"/>
    </source>
</evidence>
<evidence type="ECO:0008006" key="4">
    <source>
        <dbReference type="Google" id="ProtNLM"/>
    </source>
</evidence>
<sequence>MKRTDSSLKPTRVPCRLVRQATLPATMLCALLLAVSPASAKEVQRLPHEPSNPKIHTVYFNTTDNKEYIYNGQEWVPHDASIDSYVLKKYKKPNPKPSKLKADTDKK</sequence>
<dbReference type="AlphaFoldDB" id="A0A6V8MLK8"/>
<keyword evidence="3" id="KW-1185">Reference proteome</keyword>
<dbReference type="EMBL" id="BLXX01000009">
    <property type="protein sequence ID" value="GFO60519.1"/>
    <property type="molecule type" value="Genomic_DNA"/>
</dbReference>
<gene>
    <name evidence="2" type="ORF">GMST_28440</name>
</gene>
<reference evidence="3" key="1">
    <citation type="submission" date="2020-06" db="EMBL/GenBank/DDBJ databases">
        <title>Draft genomic sequence of Geomonas sp. Red330.</title>
        <authorList>
            <person name="Itoh H."/>
            <person name="Zhenxing X."/>
            <person name="Ushijima N."/>
            <person name="Masuda Y."/>
            <person name="Shiratori Y."/>
            <person name="Senoo K."/>
        </authorList>
    </citation>
    <scope>NUCLEOTIDE SEQUENCE [LARGE SCALE GENOMIC DNA]</scope>
    <source>
        <strain evidence="3">Red330</strain>
    </source>
</reference>
<evidence type="ECO:0000313" key="3">
    <source>
        <dbReference type="Proteomes" id="UP000556026"/>
    </source>
</evidence>